<feature type="compositionally biased region" description="Pro residues" evidence="1">
    <location>
        <begin position="89"/>
        <end position="98"/>
    </location>
</feature>
<evidence type="ECO:0000313" key="2">
    <source>
        <dbReference type="EMBL" id="CAI6343347.1"/>
    </source>
</evidence>
<organism evidence="2 3">
    <name type="scientific">Macrosiphum euphorbiae</name>
    <name type="common">potato aphid</name>
    <dbReference type="NCBI Taxonomy" id="13131"/>
    <lineage>
        <taxon>Eukaryota</taxon>
        <taxon>Metazoa</taxon>
        <taxon>Ecdysozoa</taxon>
        <taxon>Arthropoda</taxon>
        <taxon>Hexapoda</taxon>
        <taxon>Insecta</taxon>
        <taxon>Pterygota</taxon>
        <taxon>Neoptera</taxon>
        <taxon>Paraneoptera</taxon>
        <taxon>Hemiptera</taxon>
        <taxon>Sternorrhyncha</taxon>
        <taxon>Aphidomorpha</taxon>
        <taxon>Aphidoidea</taxon>
        <taxon>Aphididae</taxon>
        <taxon>Macrosiphini</taxon>
        <taxon>Macrosiphum</taxon>
    </lineage>
</organism>
<feature type="compositionally biased region" description="Low complexity" evidence="1">
    <location>
        <begin position="69"/>
        <end position="79"/>
    </location>
</feature>
<evidence type="ECO:0000313" key="3">
    <source>
        <dbReference type="Proteomes" id="UP001160148"/>
    </source>
</evidence>
<proteinExistence type="predicted"/>
<name>A0AAV0VGH5_9HEMI</name>
<comment type="caution">
    <text evidence="2">The sequence shown here is derived from an EMBL/GenBank/DDBJ whole genome shotgun (WGS) entry which is preliminary data.</text>
</comment>
<accession>A0AAV0VGH5</accession>
<dbReference type="EMBL" id="CARXXK010000001">
    <property type="protein sequence ID" value="CAI6343347.1"/>
    <property type="molecule type" value="Genomic_DNA"/>
</dbReference>
<dbReference type="Proteomes" id="UP001160148">
    <property type="component" value="Unassembled WGS sequence"/>
</dbReference>
<dbReference type="AlphaFoldDB" id="A0AAV0VGH5"/>
<protein>
    <submittedName>
        <fullName evidence="2">Uncharacterized protein</fullName>
    </submittedName>
</protein>
<gene>
    <name evidence="2" type="ORF">MEUPH1_LOCUS628</name>
</gene>
<sequence>MNEFDDVERESSSPLDFGVADVITTTIVYLTCTVAVYLLCTFVEDDTDESATLAPDGTGTPDTAPPRPAASVASETPAAGAGGSGAASPTPPTPPSAAQPPAETGEASPAAVPDIMGREKRRR</sequence>
<reference evidence="2 3" key="1">
    <citation type="submission" date="2023-01" db="EMBL/GenBank/DDBJ databases">
        <authorList>
            <person name="Whitehead M."/>
        </authorList>
    </citation>
    <scope>NUCLEOTIDE SEQUENCE [LARGE SCALE GENOMIC DNA]</scope>
</reference>
<feature type="region of interest" description="Disordered" evidence="1">
    <location>
        <begin position="49"/>
        <end position="123"/>
    </location>
</feature>
<evidence type="ECO:0000256" key="1">
    <source>
        <dbReference type="SAM" id="MobiDB-lite"/>
    </source>
</evidence>
<keyword evidence="3" id="KW-1185">Reference proteome</keyword>